<dbReference type="OrthoDB" id="271111at2759"/>
<evidence type="ECO:0000313" key="2">
    <source>
        <dbReference type="Proteomes" id="UP000078046"/>
    </source>
</evidence>
<proteinExistence type="predicted"/>
<protein>
    <submittedName>
        <fullName evidence="1">Uncharacterized protein</fullName>
    </submittedName>
</protein>
<dbReference type="AlphaFoldDB" id="A0A177ATK4"/>
<sequence length="101" mass="11977">MRYNHNSKHCLSHNHNSADKNETSMHIQKFLFCLCKFKFSVFSKESLSNLIRLNQTHPEIFINLCNYTEVLYIFQLNSIPIVSRQLVQELFKITPKMLLSE</sequence>
<dbReference type="EMBL" id="LWCA01001342">
    <property type="protein sequence ID" value="OAF65336.1"/>
    <property type="molecule type" value="Genomic_DNA"/>
</dbReference>
<evidence type="ECO:0000313" key="1">
    <source>
        <dbReference type="EMBL" id="OAF65336.1"/>
    </source>
</evidence>
<keyword evidence="2" id="KW-1185">Reference proteome</keyword>
<name>A0A177ATK4_9BILA</name>
<organism evidence="1 2">
    <name type="scientific">Intoshia linei</name>
    <dbReference type="NCBI Taxonomy" id="1819745"/>
    <lineage>
        <taxon>Eukaryota</taxon>
        <taxon>Metazoa</taxon>
        <taxon>Spiralia</taxon>
        <taxon>Lophotrochozoa</taxon>
        <taxon>Mesozoa</taxon>
        <taxon>Orthonectida</taxon>
        <taxon>Rhopaluridae</taxon>
        <taxon>Intoshia</taxon>
    </lineage>
</organism>
<reference evidence="1 2" key="1">
    <citation type="submission" date="2016-04" db="EMBL/GenBank/DDBJ databases">
        <title>The genome of Intoshia linei affirms orthonectids as highly simplified spiralians.</title>
        <authorList>
            <person name="Mikhailov K.V."/>
            <person name="Slusarev G.S."/>
            <person name="Nikitin M.A."/>
            <person name="Logacheva M.D."/>
            <person name="Penin A."/>
            <person name="Aleoshin V."/>
            <person name="Panchin Y.V."/>
        </authorList>
    </citation>
    <scope>NUCLEOTIDE SEQUENCE [LARGE SCALE GENOMIC DNA]</scope>
    <source>
        <strain evidence="1">Intl2013</strain>
        <tissue evidence="1">Whole animal</tissue>
    </source>
</reference>
<comment type="caution">
    <text evidence="1">The sequence shown here is derived from an EMBL/GenBank/DDBJ whole genome shotgun (WGS) entry which is preliminary data.</text>
</comment>
<gene>
    <name evidence="1" type="ORF">A3Q56_06908</name>
</gene>
<dbReference type="Proteomes" id="UP000078046">
    <property type="component" value="Unassembled WGS sequence"/>
</dbReference>
<accession>A0A177ATK4</accession>